<comment type="caution">
    <text evidence="3">The sequence shown here is derived from an EMBL/GenBank/DDBJ whole genome shotgun (WGS) entry which is preliminary data.</text>
</comment>
<keyword evidence="2" id="KW-0472">Membrane</keyword>
<dbReference type="EMBL" id="JAFEMO010000014">
    <property type="protein sequence ID" value="KAH7547816.1"/>
    <property type="molecule type" value="Genomic_DNA"/>
</dbReference>
<dbReference type="InterPro" id="IPR011990">
    <property type="entry name" value="TPR-like_helical_dom_sf"/>
</dbReference>
<evidence type="ECO:0000313" key="4">
    <source>
        <dbReference type="Proteomes" id="UP000827721"/>
    </source>
</evidence>
<feature type="transmembrane region" description="Helical" evidence="2">
    <location>
        <begin position="83"/>
        <end position="103"/>
    </location>
</feature>
<sequence length="112" mass="12553">MLWGRVDCNYLIIGLSCIEGRIDDANREERVIEAETTLREMVKAGFKPADDISIYTMVVDGFCTKLGDSQMCYRRLRKTDANLLSVGIVGTVGTYNVLINALFKRGQIENAE</sequence>
<organism evidence="3 4">
    <name type="scientific">Xanthoceras sorbifolium</name>
    <dbReference type="NCBI Taxonomy" id="99658"/>
    <lineage>
        <taxon>Eukaryota</taxon>
        <taxon>Viridiplantae</taxon>
        <taxon>Streptophyta</taxon>
        <taxon>Embryophyta</taxon>
        <taxon>Tracheophyta</taxon>
        <taxon>Spermatophyta</taxon>
        <taxon>Magnoliopsida</taxon>
        <taxon>eudicotyledons</taxon>
        <taxon>Gunneridae</taxon>
        <taxon>Pentapetalae</taxon>
        <taxon>rosids</taxon>
        <taxon>malvids</taxon>
        <taxon>Sapindales</taxon>
        <taxon>Sapindaceae</taxon>
        <taxon>Xanthoceroideae</taxon>
        <taxon>Xanthoceras</taxon>
    </lineage>
</organism>
<keyword evidence="1" id="KW-0677">Repeat</keyword>
<evidence type="ECO:0000256" key="1">
    <source>
        <dbReference type="ARBA" id="ARBA00022737"/>
    </source>
</evidence>
<accession>A0ABQ8H3C8</accession>
<evidence type="ECO:0000313" key="3">
    <source>
        <dbReference type="EMBL" id="KAH7547816.1"/>
    </source>
</evidence>
<keyword evidence="2" id="KW-0812">Transmembrane</keyword>
<evidence type="ECO:0000256" key="2">
    <source>
        <dbReference type="SAM" id="Phobius"/>
    </source>
</evidence>
<dbReference type="Gene3D" id="1.25.40.10">
    <property type="entry name" value="Tetratricopeptide repeat domain"/>
    <property type="match status" value="1"/>
</dbReference>
<name>A0ABQ8H3C8_9ROSI</name>
<dbReference type="Pfam" id="PF01535">
    <property type="entry name" value="PPR"/>
    <property type="match status" value="1"/>
</dbReference>
<dbReference type="Proteomes" id="UP000827721">
    <property type="component" value="Unassembled WGS sequence"/>
</dbReference>
<keyword evidence="4" id="KW-1185">Reference proteome</keyword>
<dbReference type="InterPro" id="IPR002885">
    <property type="entry name" value="PPR_rpt"/>
</dbReference>
<reference evidence="3 4" key="1">
    <citation type="submission" date="2021-02" db="EMBL/GenBank/DDBJ databases">
        <title>Plant Genome Project.</title>
        <authorList>
            <person name="Zhang R.-G."/>
        </authorList>
    </citation>
    <scope>NUCLEOTIDE SEQUENCE [LARGE SCALE GENOMIC DNA]</scope>
    <source>
        <tissue evidence="3">Leaves</tissue>
    </source>
</reference>
<gene>
    <name evidence="3" type="ORF">JRO89_XS14G0020100</name>
</gene>
<evidence type="ECO:0008006" key="5">
    <source>
        <dbReference type="Google" id="ProtNLM"/>
    </source>
</evidence>
<protein>
    <recommendedName>
        <fullName evidence="5">Pentatricopeptide repeat-containing protein</fullName>
    </recommendedName>
</protein>
<keyword evidence="2" id="KW-1133">Transmembrane helix</keyword>
<proteinExistence type="predicted"/>